<feature type="transmembrane region" description="Helical" evidence="6">
    <location>
        <begin position="338"/>
        <end position="358"/>
    </location>
</feature>
<keyword evidence="10" id="KW-1185">Reference proteome</keyword>
<dbReference type="Proteomes" id="UP000223913">
    <property type="component" value="Unassembled WGS sequence"/>
</dbReference>
<feature type="transmembrane region" description="Helical" evidence="6">
    <location>
        <begin position="422"/>
        <end position="445"/>
    </location>
</feature>
<dbReference type="EMBL" id="PDUD01000027">
    <property type="protein sequence ID" value="PHN04118.1"/>
    <property type="molecule type" value="Genomic_DNA"/>
</dbReference>
<dbReference type="PANTHER" id="PTHR30572:SF18">
    <property type="entry name" value="ABC-TYPE MACROLIDE FAMILY EXPORT SYSTEM PERMEASE COMPONENT 2"/>
    <property type="match status" value="1"/>
</dbReference>
<keyword evidence="5 6" id="KW-0472">Membrane</keyword>
<feature type="transmembrane region" description="Helical" evidence="6">
    <location>
        <begin position="668"/>
        <end position="692"/>
    </location>
</feature>
<feature type="domain" description="MacB-like periplasmic core" evidence="8">
    <location>
        <begin position="20"/>
        <end position="235"/>
    </location>
</feature>
<feature type="domain" description="ABC3 transporter permease C-terminal" evidence="7">
    <location>
        <begin position="289"/>
        <end position="403"/>
    </location>
</feature>
<evidence type="ECO:0000256" key="6">
    <source>
        <dbReference type="SAM" id="Phobius"/>
    </source>
</evidence>
<protein>
    <recommendedName>
        <fullName evidence="11">ABC transporter permease</fullName>
    </recommendedName>
</protein>
<dbReference type="AlphaFoldDB" id="A0A2D0N6U3"/>
<evidence type="ECO:0008006" key="11">
    <source>
        <dbReference type="Google" id="ProtNLM"/>
    </source>
</evidence>
<comment type="caution">
    <text evidence="9">The sequence shown here is derived from an EMBL/GenBank/DDBJ whole genome shotgun (WGS) entry which is preliminary data.</text>
</comment>
<name>A0A2D0N6U3_FLAN2</name>
<keyword evidence="2" id="KW-1003">Cell membrane</keyword>
<evidence type="ECO:0000256" key="5">
    <source>
        <dbReference type="ARBA" id="ARBA00023136"/>
    </source>
</evidence>
<feature type="transmembrane region" description="Helical" evidence="6">
    <location>
        <begin position="752"/>
        <end position="772"/>
    </location>
</feature>
<evidence type="ECO:0000256" key="4">
    <source>
        <dbReference type="ARBA" id="ARBA00022989"/>
    </source>
</evidence>
<accession>A0A2D0N6U3</accession>
<evidence type="ECO:0000256" key="2">
    <source>
        <dbReference type="ARBA" id="ARBA00022475"/>
    </source>
</evidence>
<feature type="transmembrane region" description="Helical" evidence="6">
    <location>
        <begin position="284"/>
        <end position="303"/>
    </location>
</feature>
<dbReference type="Pfam" id="PF02687">
    <property type="entry name" value="FtsX"/>
    <property type="match status" value="2"/>
</dbReference>
<evidence type="ECO:0000313" key="10">
    <source>
        <dbReference type="Proteomes" id="UP000223913"/>
    </source>
</evidence>
<dbReference type="InterPro" id="IPR003838">
    <property type="entry name" value="ABC3_permease_C"/>
</dbReference>
<evidence type="ECO:0000256" key="3">
    <source>
        <dbReference type="ARBA" id="ARBA00022692"/>
    </source>
</evidence>
<dbReference type="InterPro" id="IPR025857">
    <property type="entry name" value="MacB_PCD"/>
</dbReference>
<organism evidence="9 10">
    <name type="scientific">Flavilitoribacter nigricans (strain ATCC 23147 / DSM 23189 / NBRC 102662 / NCIMB 1420 / SS-2)</name>
    <name type="common">Lewinella nigricans</name>
    <dbReference type="NCBI Taxonomy" id="1122177"/>
    <lineage>
        <taxon>Bacteria</taxon>
        <taxon>Pseudomonadati</taxon>
        <taxon>Bacteroidota</taxon>
        <taxon>Saprospiria</taxon>
        <taxon>Saprospirales</taxon>
        <taxon>Lewinellaceae</taxon>
        <taxon>Flavilitoribacter</taxon>
    </lineage>
</organism>
<proteinExistence type="predicted"/>
<keyword evidence="3 6" id="KW-0812">Transmembrane</keyword>
<dbReference type="GO" id="GO:0005886">
    <property type="term" value="C:plasma membrane"/>
    <property type="evidence" value="ECO:0007669"/>
    <property type="project" value="UniProtKB-SubCell"/>
</dbReference>
<feature type="domain" description="MacB-like periplasmic core" evidence="8">
    <location>
        <begin position="462"/>
        <end position="631"/>
    </location>
</feature>
<dbReference type="PANTHER" id="PTHR30572">
    <property type="entry name" value="MEMBRANE COMPONENT OF TRANSPORTER-RELATED"/>
    <property type="match status" value="1"/>
</dbReference>
<dbReference type="Pfam" id="PF12704">
    <property type="entry name" value="MacB_PCD"/>
    <property type="match status" value="2"/>
</dbReference>
<feature type="transmembrane region" description="Helical" evidence="6">
    <location>
        <begin position="378"/>
        <end position="401"/>
    </location>
</feature>
<gene>
    <name evidence="9" type="ORF">CRP01_23260</name>
</gene>
<feature type="domain" description="ABC3 transporter permease C-terminal" evidence="7">
    <location>
        <begin position="671"/>
        <end position="780"/>
    </location>
</feature>
<evidence type="ECO:0000259" key="8">
    <source>
        <dbReference type="Pfam" id="PF12704"/>
    </source>
</evidence>
<sequence length="791" mass="88776">MWKNHLKVTLRHMARNKGYTFINVFGLTVGIAVCLLIFMWVNDELSYDRFHAKADRTYRALWEARFGENEWKIPNVPMPLGPTLEREFPEVESVTRFISGGYTMKQGEAFVREQNGVFVDPGFFDVFTVETIAGEPQAGLQQPNTIVLTEEMAQRYFGTENPVGKSIERNDGQLLQVVGIVREFPAQSHLQFDFMVSSDVLEYLKQRRDQWGSATVLTYFTLLPDSDPDLLQQKLLTYVEENVVDEDYAEGNNYTKFPFQALTDIHLGERLDGDVSQSGSMTSVWLFGIIAVFILLLACINFTNLTTARSVIRAQEVAVRKVLGSQRRQLIAQFFTEAVLYIGFGLVLAILLTGLVLPAFNAFSDKQLAMETLLTPRFLLTIVGFGALTTFLTGIIPATILSSFTPARILKDKVATLKGRNWLREGMVVMQFAISAGLIIGTLIVKDQLNFLQEKQLGFDQEHVLVINRATALRNNYAAFKEQLQTLPAVEEVTTAQGVPGDEFDSTVFVPEKPSNYEATSLTYSFVDADFVETMKIDMVEGRDFSVDMLTDSSACLINRSAAAKLGWEDPIGKSLNYGGYDERRIIGVTEDFSFRSLHHEVEPIVLLMTKWRLSKMAVRLRPGNVEEQIATIQAAWKTFAPQAPMEYSFLDQDFQQLYEGETRMAQVFGIFSLLAVFIACLGLFGLAAFLTQQRTKEIGVRKILGASTASLVGLLSKDFLKLVVIALVIASPLAWYLMNAWLEDFAYRIEIQWWVFVLAGILAVGIAFLTVSFQSIKAALTDPVESLRSE</sequence>
<feature type="transmembrane region" description="Helical" evidence="6">
    <location>
        <begin position="720"/>
        <end position="740"/>
    </location>
</feature>
<dbReference type="GO" id="GO:0022857">
    <property type="term" value="F:transmembrane transporter activity"/>
    <property type="evidence" value="ECO:0007669"/>
    <property type="project" value="TreeGrafter"/>
</dbReference>
<comment type="subcellular location">
    <subcellularLocation>
        <location evidence="1">Cell membrane</location>
        <topology evidence="1">Multi-pass membrane protein</topology>
    </subcellularLocation>
</comment>
<evidence type="ECO:0000259" key="7">
    <source>
        <dbReference type="Pfam" id="PF02687"/>
    </source>
</evidence>
<dbReference type="OrthoDB" id="5933722at2"/>
<reference evidence="9 10" key="1">
    <citation type="submission" date="2017-10" db="EMBL/GenBank/DDBJ databases">
        <title>The draft genome sequence of Lewinella nigricans NBRC 102662.</title>
        <authorList>
            <person name="Wang K."/>
        </authorList>
    </citation>
    <scope>NUCLEOTIDE SEQUENCE [LARGE SCALE GENOMIC DNA]</scope>
    <source>
        <strain evidence="9 10">NBRC 102662</strain>
    </source>
</reference>
<dbReference type="RefSeq" id="WP_099152504.1">
    <property type="nucleotide sequence ID" value="NZ_PDUD01000027.1"/>
</dbReference>
<feature type="transmembrane region" description="Helical" evidence="6">
    <location>
        <begin position="21"/>
        <end position="41"/>
    </location>
</feature>
<dbReference type="InterPro" id="IPR050250">
    <property type="entry name" value="Macrolide_Exporter_MacB"/>
</dbReference>
<evidence type="ECO:0000313" key="9">
    <source>
        <dbReference type="EMBL" id="PHN04118.1"/>
    </source>
</evidence>
<keyword evidence="4 6" id="KW-1133">Transmembrane helix</keyword>
<evidence type="ECO:0000256" key="1">
    <source>
        <dbReference type="ARBA" id="ARBA00004651"/>
    </source>
</evidence>